<comment type="caution">
    <text evidence="1">The sequence shown here is derived from an EMBL/GenBank/DDBJ whole genome shotgun (WGS) entry which is preliminary data.</text>
</comment>
<sequence length="76" mass="8699">MSTKATIEVDLSLFEQLKKYAKSKGRTITEVVEKQLKSLLGTEVKDKPVSSKLRGIVNLPENFDYKEELKNRSLEK</sequence>
<dbReference type="GeneID" id="93101030"/>
<gene>
    <name evidence="1" type="ORF">GGR14_000573</name>
</gene>
<evidence type="ECO:0000313" key="2">
    <source>
        <dbReference type="Proteomes" id="UP000546007"/>
    </source>
</evidence>
<dbReference type="AlphaFoldDB" id="A0A7W6MXA3"/>
<dbReference type="InterPro" id="IPR045944">
    <property type="entry name" value="DUF6364"/>
</dbReference>
<name>A0A7W6MXA3_9BACT</name>
<keyword evidence="2" id="KW-1185">Reference proteome</keyword>
<organism evidence="1 2">
    <name type="scientific">Butyricimonas faecihominis</name>
    <dbReference type="NCBI Taxonomy" id="1472416"/>
    <lineage>
        <taxon>Bacteria</taxon>
        <taxon>Pseudomonadati</taxon>
        <taxon>Bacteroidota</taxon>
        <taxon>Bacteroidia</taxon>
        <taxon>Bacteroidales</taxon>
        <taxon>Odoribacteraceae</taxon>
        <taxon>Butyricimonas</taxon>
    </lineage>
</organism>
<dbReference type="Proteomes" id="UP000546007">
    <property type="component" value="Unassembled WGS sequence"/>
</dbReference>
<evidence type="ECO:0000313" key="1">
    <source>
        <dbReference type="EMBL" id="MBB4024812.1"/>
    </source>
</evidence>
<proteinExistence type="predicted"/>
<dbReference type="Pfam" id="PF19891">
    <property type="entry name" value="DUF6364"/>
    <property type="match status" value="1"/>
</dbReference>
<dbReference type="EMBL" id="JACIES010000001">
    <property type="protein sequence ID" value="MBB4024812.1"/>
    <property type="molecule type" value="Genomic_DNA"/>
</dbReference>
<dbReference type="RefSeq" id="WP_124318240.1">
    <property type="nucleotide sequence ID" value="NZ_AP028155.1"/>
</dbReference>
<evidence type="ECO:0008006" key="3">
    <source>
        <dbReference type="Google" id="ProtNLM"/>
    </source>
</evidence>
<accession>A0A7W6MXA3</accession>
<dbReference type="OrthoDB" id="1121643at2"/>
<reference evidence="1 2" key="1">
    <citation type="submission" date="2020-08" db="EMBL/GenBank/DDBJ databases">
        <title>Genomic Encyclopedia of Type Strains, Phase IV (KMG-IV): sequencing the most valuable type-strain genomes for metagenomic binning, comparative biology and taxonomic classification.</title>
        <authorList>
            <person name="Goeker M."/>
        </authorList>
    </citation>
    <scope>NUCLEOTIDE SEQUENCE [LARGE SCALE GENOMIC DNA]</scope>
    <source>
        <strain evidence="1 2">DSM 105721</strain>
    </source>
</reference>
<protein>
    <recommendedName>
        <fullName evidence="3">Ribbon-helix-helix protein, CopG family</fullName>
    </recommendedName>
</protein>